<evidence type="ECO:0000259" key="2">
    <source>
        <dbReference type="PROSITE" id="PS50937"/>
    </source>
</evidence>
<proteinExistence type="predicted"/>
<dbReference type="CDD" id="cd04780">
    <property type="entry name" value="HTH_MerR-like_sg5"/>
    <property type="match status" value="1"/>
</dbReference>
<name>A0ABP9H5M4_9ACTN</name>
<dbReference type="InterPro" id="IPR047057">
    <property type="entry name" value="MerR_fam"/>
</dbReference>
<organism evidence="3 4">
    <name type="scientific">Yinghuangia aomiensis</name>
    <dbReference type="NCBI Taxonomy" id="676205"/>
    <lineage>
        <taxon>Bacteria</taxon>
        <taxon>Bacillati</taxon>
        <taxon>Actinomycetota</taxon>
        <taxon>Actinomycetes</taxon>
        <taxon>Kitasatosporales</taxon>
        <taxon>Streptomycetaceae</taxon>
        <taxon>Yinghuangia</taxon>
    </lineage>
</organism>
<protein>
    <submittedName>
        <fullName evidence="3">MerR family transcriptional regulator</fullName>
    </submittedName>
</protein>
<dbReference type="PANTHER" id="PTHR30204">
    <property type="entry name" value="REDOX-CYCLING DRUG-SENSING TRANSCRIPTIONAL ACTIVATOR SOXR"/>
    <property type="match status" value="1"/>
</dbReference>
<keyword evidence="1" id="KW-0238">DNA-binding</keyword>
<feature type="domain" description="HTH merR-type" evidence="2">
    <location>
        <begin position="1"/>
        <end position="70"/>
    </location>
</feature>
<dbReference type="InterPro" id="IPR000551">
    <property type="entry name" value="MerR-type_HTH_dom"/>
</dbReference>
<dbReference type="InterPro" id="IPR009061">
    <property type="entry name" value="DNA-bd_dom_put_sf"/>
</dbReference>
<evidence type="ECO:0000313" key="3">
    <source>
        <dbReference type="EMBL" id="GAA4961884.1"/>
    </source>
</evidence>
<dbReference type="Gene3D" id="1.10.1660.10">
    <property type="match status" value="1"/>
</dbReference>
<comment type="caution">
    <text evidence="3">The sequence shown here is derived from an EMBL/GenBank/DDBJ whole genome shotgun (WGS) entry which is preliminary data.</text>
</comment>
<dbReference type="Pfam" id="PF13411">
    <property type="entry name" value="MerR_1"/>
    <property type="match status" value="1"/>
</dbReference>
<dbReference type="PROSITE" id="PS50937">
    <property type="entry name" value="HTH_MERR_2"/>
    <property type="match status" value="1"/>
</dbReference>
<reference evidence="4" key="1">
    <citation type="journal article" date="2019" name="Int. J. Syst. Evol. Microbiol.">
        <title>The Global Catalogue of Microorganisms (GCM) 10K type strain sequencing project: providing services to taxonomists for standard genome sequencing and annotation.</title>
        <authorList>
            <consortium name="The Broad Institute Genomics Platform"/>
            <consortium name="The Broad Institute Genome Sequencing Center for Infectious Disease"/>
            <person name="Wu L."/>
            <person name="Ma J."/>
        </authorList>
    </citation>
    <scope>NUCLEOTIDE SEQUENCE [LARGE SCALE GENOMIC DNA]</scope>
    <source>
        <strain evidence="4">JCM 17986</strain>
    </source>
</reference>
<evidence type="ECO:0000313" key="4">
    <source>
        <dbReference type="Proteomes" id="UP001500466"/>
    </source>
</evidence>
<dbReference type="EMBL" id="BAABHS010000008">
    <property type="protein sequence ID" value="GAA4961884.1"/>
    <property type="molecule type" value="Genomic_DNA"/>
</dbReference>
<evidence type="ECO:0000256" key="1">
    <source>
        <dbReference type="ARBA" id="ARBA00023125"/>
    </source>
</evidence>
<accession>A0ABP9H5M4</accession>
<keyword evidence="4" id="KW-1185">Reference proteome</keyword>
<dbReference type="PRINTS" id="PR00040">
    <property type="entry name" value="HTHMERR"/>
</dbReference>
<sequence>MRIAELSQTTGVPVPTIKYYVREGLLPPGELTSPNQAQYGQAHVRRLKLVRSLIEVGGVSVAAVRDAMRSIDEPGTDLHTKLGATHYLLGPAAPLSVGAEDLEQAQGEVETLLADLGWESVRKNPAVAVLVQALATLHWLGQDGYAERLASYADAARDAARTDFDVLGTSDLADADAVIESAVVGTVLGDVLLAALRRLAQEQMSAAAFRPSGPASAHPE</sequence>
<dbReference type="RefSeq" id="WP_345675644.1">
    <property type="nucleotide sequence ID" value="NZ_BAABHS010000008.1"/>
</dbReference>
<dbReference type="SMART" id="SM00422">
    <property type="entry name" value="HTH_MERR"/>
    <property type="match status" value="1"/>
</dbReference>
<gene>
    <name evidence="3" type="ORF">GCM10023205_26820</name>
</gene>
<dbReference type="Proteomes" id="UP001500466">
    <property type="component" value="Unassembled WGS sequence"/>
</dbReference>
<dbReference type="PANTHER" id="PTHR30204:SF98">
    <property type="entry name" value="HTH-TYPE TRANSCRIPTIONAL REGULATOR ADHR"/>
    <property type="match status" value="1"/>
</dbReference>
<dbReference type="SUPFAM" id="SSF46955">
    <property type="entry name" value="Putative DNA-binding domain"/>
    <property type="match status" value="1"/>
</dbReference>